<proteinExistence type="predicted"/>
<protein>
    <submittedName>
        <fullName evidence="1">Uncharacterized protein</fullName>
    </submittedName>
</protein>
<gene>
    <name evidence="1" type="ORF">CCAM_LOCUS14425</name>
</gene>
<sequence>MGGSRALLDMCPVWMVVSGDPLTDRGHIYKVQDNMESGSPSPNRKHIVFGSSLAIGTARTQFCRFRMSPNFRL</sequence>
<dbReference type="Proteomes" id="UP000595140">
    <property type="component" value="Unassembled WGS sequence"/>
</dbReference>
<evidence type="ECO:0000313" key="1">
    <source>
        <dbReference type="EMBL" id="VFQ72649.1"/>
    </source>
</evidence>
<organism evidence="1 2">
    <name type="scientific">Cuscuta campestris</name>
    <dbReference type="NCBI Taxonomy" id="132261"/>
    <lineage>
        <taxon>Eukaryota</taxon>
        <taxon>Viridiplantae</taxon>
        <taxon>Streptophyta</taxon>
        <taxon>Embryophyta</taxon>
        <taxon>Tracheophyta</taxon>
        <taxon>Spermatophyta</taxon>
        <taxon>Magnoliopsida</taxon>
        <taxon>eudicotyledons</taxon>
        <taxon>Gunneridae</taxon>
        <taxon>Pentapetalae</taxon>
        <taxon>asterids</taxon>
        <taxon>lamiids</taxon>
        <taxon>Solanales</taxon>
        <taxon>Convolvulaceae</taxon>
        <taxon>Cuscuteae</taxon>
        <taxon>Cuscuta</taxon>
        <taxon>Cuscuta subgen. Grammica</taxon>
        <taxon>Cuscuta sect. Cleistogrammica</taxon>
    </lineage>
</organism>
<name>A0A484L8G7_9ASTE</name>
<keyword evidence="2" id="KW-1185">Reference proteome</keyword>
<dbReference type="AlphaFoldDB" id="A0A484L8G7"/>
<reference evidence="1 2" key="1">
    <citation type="submission" date="2018-04" db="EMBL/GenBank/DDBJ databases">
        <authorList>
            <person name="Vogel A."/>
        </authorList>
    </citation>
    <scope>NUCLEOTIDE SEQUENCE [LARGE SCALE GENOMIC DNA]</scope>
</reference>
<dbReference type="EMBL" id="OOIL02001116">
    <property type="protein sequence ID" value="VFQ72649.1"/>
    <property type="molecule type" value="Genomic_DNA"/>
</dbReference>
<evidence type="ECO:0000313" key="2">
    <source>
        <dbReference type="Proteomes" id="UP000595140"/>
    </source>
</evidence>
<accession>A0A484L8G7</accession>